<dbReference type="InterPro" id="IPR016119">
    <property type="entry name" value="Br/Cl_peroxidase_C"/>
</dbReference>
<dbReference type="RefSeq" id="WP_133222266.1">
    <property type="nucleotide sequence ID" value="NZ_NRSG01000255.1"/>
</dbReference>
<dbReference type="SMART" id="SM00014">
    <property type="entry name" value="acidPPc"/>
    <property type="match status" value="2"/>
</dbReference>
<reference evidence="4 5" key="1">
    <citation type="journal article" date="2020" name="Microorganisms">
        <title>Osmotic Adaptation and Compatible Solute Biosynthesis of Phototrophic Bacteria as Revealed from Genome Analyses.</title>
        <authorList>
            <person name="Imhoff J.F."/>
            <person name="Rahn T."/>
            <person name="Kunzel S."/>
            <person name="Keller A."/>
            <person name="Neulinger S.C."/>
        </authorList>
    </citation>
    <scope>NUCLEOTIDE SEQUENCE [LARGE SCALE GENOMIC DNA]</scope>
    <source>
        <strain evidence="4 5">DSM 15382</strain>
    </source>
</reference>
<comment type="caution">
    <text evidence="4">The sequence shown here is derived from an EMBL/GenBank/DDBJ whole genome shotgun (WGS) entry which is preliminary data.</text>
</comment>
<feature type="domain" description="Phosphatidic acid phosphatase type 2/haloperoxidase" evidence="3">
    <location>
        <begin position="121"/>
        <end position="228"/>
    </location>
</feature>
<dbReference type="Gene3D" id="1.10.606.10">
    <property type="entry name" value="Vanadium-containing Chloroperoxidase, domain 2"/>
    <property type="match status" value="1"/>
</dbReference>
<evidence type="ECO:0000259" key="3">
    <source>
        <dbReference type="SMART" id="SM00014"/>
    </source>
</evidence>
<dbReference type="PANTHER" id="PTHR34599">
    <property type="entry name" value="PEROXIDASE-RELATED"/>
    <property type="match status" value="1"/>
</dbReference>
<feature type="signal peptide" evidence="2">
    <location>
        <begin position="1"/>
        <end position="29"/>
    </location>
</feature>
<name>A0ABS1D4E8_9PROT</name>
<keyword evidence="5" id="KW-1185">Reference proteome</keyword>
<sequence length="469" mass="49336">MIAMNTGRRAAGAALLLGLTLALPGTASAQPKDGAPPQPGSWRGWVISSASQFRLPPPPDAAATRAELSQLRTMAASRDAETLERIAWWNAAAPSYRWNEIAMAEALQAGVPINLASRHLAVLHTAISDAMAAAADSKRAHNRPRPGAADPAVRPVVAVPASPSYPDEHAVAAGVAASVLAEIFPRRAEEFARLAEEAGRLRLMAGVAYPSDVAAGVTLGRQVAAAALERARRDGTDQRWTGTVPAAPGQWSGTNPAAPQVPNWTPWLLSSAAEFRPPPPPAADSPERAAELAQLRAIERTPLTNARALFWEAAAGGLRSHEFWNNQLGRLLFENGQAGDAPRAASAYALLNTAMFDAGVACWDAKYTYWTARPGQLDRELRPVFAAPNHPSYPSAHGCFSVTAAGVLGHLFPRDAGTMAALAREAGQSRLWAGIHYPSDVVAAEAIGRGVVARAVARARADGAEGRAP</sequence>
<dbReference type="PANTHER" id="PTHR34599:SF2">
    <property type="entry name" value="TRAF-TYPE DOMAIN-CONTAINING PROTEIN"/>
    <property type="match status" value="1"/>
</dbReference>
<dbReference type="Proteomes" id="UP000697995">
    <property type="component" value="Unassembled WGS sequence"/>
</dbReference>
<dbReference type="InterPro" id="IPR000326">
    <property type="entry name" value="PAP2/HPO"/>
</dbReference>
<dbReference type="CDD" id="cd03398">
    <property type="entry name" value="PAP2_haloperoxidase"/>
    <property type="match status" value="1"/>
</dbReference>
<organism evidence="4 5">
    <name type="scientific">Paracraurococcus ruber</name>
    <dbReference type="NCBI Taxonomy" id="77675"/>
    <lineage>
        <taxon>Bacteria</taxon>
        <taxon>Pseudomonadati</taxon>
        <taxon>Pseudomonadota</taxon>
        <taxon>Alphaproteobacteria</taxon>
        <taxon>Acetobacterales</taxon>
        <taxon>Roseomonadaceae</taxon>
        <taxon>Paracraurococcus</taxon>
    </lineage>
</organism>
<feature type="domain" description="Phosphatidic acid phosphatase type 2/haloperoxidase" evidence="3">
    <location>
        <begin position="346"/>
        <end position="456"/>
    </location>
</feature>
<protein>
    <recommendedName>
        <fullName evidence="3">Phosphatidic acid phosphatase type 2/haloperoxidase domain-containing protein</fullName>
    </recommendedName>
</protein>
<proteinExistence type="predicted"/>
<keyword evidence="2" id="KW-0732">Signal</keyword>
<dbReference type="SUPFAM" id="SSF48317">
    <property type="entry name" value="Acid phosphatase/Vanadium-dependent haloperoxidase"/>
    <property type="match status" value="2"/>
</dbReference>
<dbReference type="Pfam" id="PF01569">
    <property type="entry name" value="PAP2"/>
    <property type="match status" value="2"/>
</dbReference>
<gene>
    <name evidence="4" type="ORF">CKO45_23230</name>
</gene>
<dbReference type="InterPro" id="IPR036938">
    <property type="entry name" value="PAP2/HPO_sf"/>
</dbReference>
<dbReference type="InterPro" id="IPR052559">
    <property type="entry name" value="V-haloperoxidase"/>
</dbReference>
<evidence type="ECO:0000256" key="1">
    <source>
        <dbReference type="SAM" id="MobiDB-lite"/>
    </source>
</evidence>
<feature type="chain" id="PRO_5045322617" description="Phosphatidic acid phosphatase type 2/haloperoxidase domain-containing protein" evidence="2">
    <location>
        <begin position="30"/>
        <end position="469"/>
    </location>
</feature>
<feature type="region of interest" description="Disordered" evidence="1">
    <location>
        <begin position="234"/>
        <end position="256"/>
    </location>
</feature>
<dbReference type="EMBL" id="NRSG01000255">
    <property type="protein sequence ID" value="MBK1661132.1"/>
    <property type="molecule type" value="Genomic_DNA"/>
</dbReference>
<evidence type="ECO:0000313" key="4">
    <source>
        <dbReference type="EMBL" id="MBK1661132.1"/>
    </source>
</evidence>
<evidence type="ECO:0000313" key="5">
    <source>
        <dbReference type="Proteomes" id="UP000697995"/>
    </source>
</evidence>
<dbReference type="Gene3D" id="1.10.606.20">
    <property type="match status" value="1"/>
</dbReference>
<accession>A0ABS1D4E8</accession>
<evidence type="ECO:0000256" key="2">
    <source>
        <dbReference type="SAM" id="SignalP"/>
    </source>
</evidence>